<evidence type="ECO:0000259" key="4">
    <source>
        <dbReference type="PROSITE" id="PS50893"/>
    </source>
</evidence>
<comment type="caution">
    <text evidence="5">The sequence shown here is derived from an EMBL/GenBank/DDBJ whole genome shotgun (WGS) entry which is preliminary data.</text>
</comment>
<dbReference type="STRING" id="297318.BK138_16665"/>
<dbReference type="NCBIfam" id="NF000355">
    <property type="entry name" value="ribo_prot_ABC_F"/>
    <property type="match status" value="1"/>
</dbReference>
<dbReference type="InterPro" id="IPR017871">
    <property type="entry name" value="ABC_transporter-like_CS"/>
</dbReference>
<dbReference type="PROSITE" id="PS00211">
    <property type="entry name" value="ABC_TRANSPORTER_1"/>
    <property type="match status" value="1"/>
</dbReference>
<organism evidence="5 6">
    <name type="scientific">Paenibacillus rhizosphaerae</name>
    <dbReference type="NCBI Taxonomy" id="297318"/>
    <lineage>
        <taxon>Bacteria</taxon>
        <taxon>Bacillati</taxon>
        <taxon>Bacillota</taxon>
        <taxon>Bacilli</taxon>
        <taxon>Bacillales</taxon>
        <taxon>Paenibacillaceae</taxon>
        <taxon>Paenibacillus</taxon>
    </lineage>
</organism>
<sequence length="613" mass="70001">MLNIVKTKHIAKEFKGKTVFENIDLEIYEGERLALFGVNGAGKTTLLQILTGQLEPDRGNVERGVPLEQWGYMTQTSEELMYLTALDAAGRESGELWQIKRRLKELEQAMATGEVDSDLLEEYGQRLEQYELSGGFDWETGLEKHLTMLHIGPELWQVPFADLSGGQKTRVRLAALLVKRPEVLLLDEPTNHLDEESMNWLEDWLRHYEGTVIVVSHDRTFLDRVVTGVCELTESGLKKYKGGYSDYRREKDRELREQEALYKKQKQAREALEESIRKYQEWFHQAEKSADKNTETKAALPYYKAKAKKNISRYHAKQKELERLESESVEKPKSGPKVNLQLGEGGFSARVLVRLEQLSFGYGTKKLFDKFSLILSRGDRLAVRGPNGAGKSTLLKLIMGELVPSEGTVWQHPALKIGYFSQELEVLNEEETLLDSLLRLPSMTETHARTLLGCFLFKREDVFKRIGDLSMGEKCRAAFVQLYFSGANLLVLDEPTNYLDISTREVIEEALSAYPGALVVVSHDRMLIRKLADRLLTVSHTEEPHLFEGTVQEEEEQLARHNGALKEDTDRENARLALEWELTRLLNEDGGSDEEAAARITNIRRLRSELEQL</sequence>
<feature type="coiled-coil region" evidence="3">
    <location>
        <begin position="248"/>
        <end position="275"/>
    </location>
</feature>
<dbReference type="InterPro" id="IPR032781">
    <property type="entry name" value="ABC_tran_Xtn"/>
</dbReference>
<dbReference type="SUPFAM" id="SSF52540">
    <property type="entry name" value="P-loop containing nucleoside triphosphate hydrolases"/>
    <property type="match status" value="2"/>
</dbReference>
<dbReference type="InterPro" id="IPR003593">
    <property type="entry name" value="AAA+_ATPase"/>
</dbReference>
<dbReference type="GO" id="GO:0005524">
    <property type="term" value="F:ATP binding"/>
    <property type="evidence" value="ECO:0007669"/>
    <property type="project" value="UniProtKB-KW"/>
</dbReference>
<keyword evidence="2 5" id="KW-0067">ATP-binding</keyword>
<proteinExistence type="predicted"/>
<dbReference type="GO" id="GO:0016887">
    <property type="term" value="F:ATP hydrolysis activity"/>
    <property type="evidence" value="ECO:0007669"/>
    <property type="project" value="InterPro"/>
</dbReference>
<dbReference type="Pfam" id="PF12848">
    <property type="entry name" value="ABC_tran_Xtn"/>
    <property type="match status" value="1"/>
</dbReference>
<accession>A0A1R1ESL2</accession>
<dbReference type="PANTHER" id="PTHR42855:SF2">
    <property type="entry name" value="DRUG RESISTANCE ABC TRANSPORTER,ATP-BINDING PROTEIN"/>
    <property type="match status" value="1"/>
</dbReference>
<dbReference type="PANTHER" id="PTHR42855">
    <property type="entry name" value="ABC TRANSPORTER ATP-BINDING SUBUNIT"/>
    <property type="match status" value="1"/>
</dbReference>
<dbReference type="CDD" id="cd03221">
    <property type="entry name" value="ABCF_EF-3"/>
    <property type="match status" value="2"/>
</dbReference>
<feature type="domain" description="ABC transporter" evidence="4">
    <location>
        <begin position="353"/>
        <end position="565"/>
    </location>
</feature>
<reference evidence="5 6" key="1">
    <citation type="submission" date="2016-11" db="EMBL/GenBank/DDBJ databases">
        <title>Paenibacillus species isolates.</title>
        <authorList>
            <person name="Beno S.M."/>
        </authorList>
    </citation>
    <scope>NUCLEOTIDE SEQUENCE [LARGE SCALE GENOMIC DNA]</scope>
    <source>
        <strain evidence="5 6">FSL R5-0378</strain>
    </source>
</reference>
<dbReference type="RefSeq" id="WP_076170706.1">
    <property type="nucleotide sequence ID" value="NZ_MRTP01000003.1"/>
</dbReference>
<keyword evidence="1" id="KW-0547">Nucleotide-binding</keyword>
<dbReference type="InterPro" id="IPR027417">
    <property type="entry name" value="P-loop_NTPase"/>
</dbReference>
<evidence type="ECO:0000256" key="1">
    <source>
        <dbReference type="ARBA" id="ARBA00022741"/>
    </source>
</evidence>
<dbReference type="Gene3D" id="3.40.50.300">
    <property type="entry name" value="P-loop containing nucleotide triphosphate hydrolases"/>
    <property type="match status" value="2"/>
</dbReference>
<dbReference type="FunFam" id="3.40.50.300:FF:000011">
    <property type="entry name" value="Putative ABC transporter ATP-binding component"/>
    <property type="match status" value="1"/>
</dbReference>
<dbReference type="Pfam" id="PF00005">
    <property type="entry name" value="ABC_tran"/>
    <property type="match status" value="2"/>
</dbReference>
<dbReference type="SMART" id="SM00382">
    <property type="entry name" value="AAA"/>
    <property type="match status" value="2"/>
</dbReference>
<evidence type="ECO:0000313" key="6">
    <source>
        <dbReference type="Proteomes" id="UP000187172"/>
    </source>
</evidence>
<keyword evidence="3" id="KW-0175">Coiled coil</keyword>
<dbReference type="AlphaFoldDB" id="A0A1R1ESL2"/>
<dbReference type="InterPro" id="IPR003439">
    <property type="entry name" value="ABC_transporter-like_ATP-bd"/>
</dbReference>
<dbReference type="PROSITE" id="PS50893">
    <property type="entry name" value="ABC_TRANSPORTER_2"/>
    <property type="match status" value="2"/>
</dbReference>
<evidence type="ECO:0000256" key="3">
    <source>
        <dbReference type="SAM" id="Coils"/>
    </source>
</evidence>
<feature type="domain" description="ABC transporter" evidence="4">
    <location>
        <begin position="5"/>
        <end position="259"/>
    </location>
</feature>
<name>A0A1R1ESL2_9BACL</name>
<dbReference type="EMBL" id="MRTP01000003">
    <property type="protein sequence ID" value="OMF54777.1"/>
    <property type="molecule type" value="Genomic_DNA"/>
</dbReference>
<dbReference type="Proteomes" id="UP000187172">
    <property type="component" value="Unassembled WGS sequence"/>
</dbReference>
<keyword evidence="6" id="KW-1185">Reference proteome</keyword>
<dbReference type="InterPro" id="IPR051309">
    <property type="entry name" value="ABCF_ATPase"/>
</dbReference>
<evidence type="ECO:0000256" key="2">
    <source>
        <dbReference type="ARBA" id="ARBA00022840"/>
    </source>
</evidence>
<gene>
    <name evidence="5" type="ORF">BK138_16665</name>
</gene>
<protein>
    <submittedName>
        <fullName evidence="5">ABC transporter ATP-binding protein</fullName>
    </submittedName>
</protein>
<evidence type="ECO:0000313" key="5">
    <source>
        <dbReference type="EMBL" id="OMF54777.1"/>
    </source>
</evidence>